<dbReference type="PANTHER" id="PTHR24365:SF541">
    <property type="entry name" value="PROTEIN TOLL-RELATED"/>
    <property type="match status" value="1"/>
</dbReference>
<feature type="signal peptide" evidence="15">
    <location>
        <begin position="1"/>
        <end position="19"/>
    </location>
</feature>
<keyword evidence="18" id="KW-1185">Reference proteome</keyword>
<evidence type="ECO:0000256" key="9">
    <source>
        <dbReference type="ARBA" id="ARBA00022989"/>
    </source>
</evidence>
<gene>
    <name evidence="17" type="ORF">O3P69_005049</name>
</gene>
<protein>
    <recommendedName>
        <fullName evidence="16">TIR domain-containing protein</fullName>
    </recommendedName>
</protein>
<comment type="subcellular location">
    <subcellularLocation>
        <location evidence="2">Cell membrane</location>
    </subcellularLocation>
    <subcellularLocation>
        <location evidence="1">Membrane</location>
        <topology evidence="1">Single-pass membrane protein</topology>
    </subcellularLocation>
</comment>
<dbReference type="GO" id="GO:0007165">
    <property type="term" value="P:signal transduction"/>
    <property type="evidence" value="ECO:0007669"/>
    <property type="project" value="InterPro"/>
</dbReference>
<dbReference type="InterPro" id="IPR032675">
    <property type="entry name" value="LRR_dom_sf"/>
</dbReference>
<keyword evidence="10 14" id="KW-0472">Membrane</keyword>
<dbReference type="Proteomes" id="UP001487740">
    <property type="component" value="Unassembled WGS sequence"/>
</dbReference>
<feature type="domain" description="TIR" evidence="16">
    <location>
        <begin position="1021"/>
        <end position="1156"/>
    </location>
</feature>
<comment type="caution">
    <text evidence="17">The sequence shown here is derived from an EMBL/GenBank/DDBJ whole genome shotgun (WGS) entry which is preliminary data.</text>
</comment>
<dbReference type="EMBL" id="JARAKH010000015">
    <property type="protein sequence ID" value="KAK8396811.1"/>
    <property type="molecule type" value="Genomic_DNA"/>
</dbReference>
<evidence type="ECO:0000256" key="11">
    <source>
        <dbReference type="ARBA" id="ARBA00023170"/>
    </source>
</evidence>
<accession>A0AAW0UAL4</accession>
<dbReference type="InterPro" id="IPR000372">
    <property type="entry name" value="LRRNT"/>
</dbReference>
<keyword evidence="9 14" id="KW-1133">Transmembrane helix</keyword>
<dbReference type="FunFam" id="3.40.50.10140:FF:000021">
    <property type="entry name" value="Toll receptor 13"/>
    <property type="match status" value="1"/>
</dbReference>
<dbReference type="Gene3D" id="3.40.50.10140">
    <property type="entry name" value="Toll/interleukin-1 receptor homology (TIR) domain"/>
    <property type="match status" value="1"/>
</dbReference>
<dbReference type="InterPro" id="IPR000157">
    <property type="entry name" value="TIR_dom"/>
</dbReference>
<keyword evidence="5" id="KW-0433">Leucine-rich repeat</keyword>
<dbReference type="GO" id="GO:0005886">
    <property type="term" value="C:plasma membrane"/>
    <property type="evidence" value="ECO:0007669"/>
    <property type="project" value="UniProtKB-SubCell"/>
</dbReference>
<evidence type="ECO:0000256" key="8">
    <source>
        <dbReference type="ARBA" id="ARBA00022737"/>
    </source>
</evidence>
<evidence type="ECO:0000313" key="17">
    <source>
        <dbReference type="EMBL" id="KAK8396811.1"/>
    </source>
</evidence>
<evidence type="ECO:0000256" key="2">
    <source>
        <dbReference type="ARBA" id="ARBA00004236"/>
    </source>
</evidence>
<comment type="similarity">
    <text evidence="3">Belongs to the Toll-like receptor family.</text>
</comment>
<dbReference type="PRINTS" id="PR01537">
    <property type="entry name" value="INTRLKN1R1F"/>
</dbReference>
<keyword evidence="12" id="KW-0325">Glycoprotein</keyword>
<dbReference type="SMART" id="SM00013">
    <property type="entry name" value="LRRNT"/>
    <property type="match status" value="1"/>
</dbReference>
<evidence type="ECO:0000256" key="13">
    <source>
        <dbReference type="SAM" id="MobiDB-lite"/>
    </source>
</evidence>
<sequence length="1291" mass="146433">MRKLWGWTLAALLWVVAAGVGPDYHSHDDCQVTSLPGTDLAALLCRLRTINSELDATNFTVIPRRNTAKLRIECSDVLFFQSSLQNKSFVRLRELQELDIEYCKIGEVPREAFLGLTNLRNLTLRTYNTDWSAMSLKIASDAFREQRNLERLDLGDNNIWTLPPRLLCHLGNLKLLNLSRNKLQDVTVLSFSQAEHFCAPGLRHLDLSYNHLVSVPAFAFAALKNLQALNLSLNGISKLEDKALFGMYSLEVLDLSGNLLTALPPELFQENKRLTKLYIRNNSVSVLAPGLFTGLSLLLELELNDNQLTNTWVNSETFTDLLRLASLDLTNNKITRLDAATFRDLTNLQVLRLQHNMIETVSDYTFSGLFRLHTLVLSDNRIKELSDKTLAGLRGLQVLKLDHNEVFSVDSLALTNSTELQELQLSHNYLQDVPKLVQSLTSLRTLDLSGNHVSVLTNSSFTHLNNLSALKLAANVVEVVSKTVFRALPALQVLDLSTNKIKTIENGAFDNNKHLEAVRLDNNLLTSVQGLFSELPNLQWLNLSKNHLEMFDYAFIPRGLKYLDLRSNFINELGNYFEIETFNKLSDISASSVPDSVEILFLNNNLISRVQPYAFFKKKNLTRVDLFANKIRNIDQNALRLSLMNPSRDPPEFYLGGNPFECDCTMEWLQAINSLEETRQHPAVVDLDTINCRLMNNKGVIPLLEAQKLQFLCEYESHCFALCHCCDFDACDCEMTCPSNCTCFHDESWAANIVDCSRAGYDAVPDRVPMDSSEVYLDGNELSSLSSHTFIGRKNLKVLYLNSSKVELIHNRTFNGLRLLEKLFLQHNMVKELKGYEFEHLTLLRELYLNSNELAFVHNATFLSLASLRILRLDDNRLKTLPVTYFRRNHNMHSLFLGNNPWLCECESAAEVQMWLEGAAVVLRDPDQVQCALNKTVEVTLQLTAFNVSVCTNESDTTTTIRHEAYLDYVFLPTVTLGAFAVLLTLTLIIFCNRNRMRVWVYAKYGVRLFYRSEYEGDTDKAFDAFVSYSSKDEVFVTQILAPELERGSPAYKLCLHYRDFPVGAYVTDTILSAVETSKRTILILSENFIKSEWRRFEFRSAHHEVLKDRRRRLIVILLGEVPRRDLDPDIRLYLKTNTYLKWGDNHFWEKLKFAMPDARRPSRSHQLHTLAAQPPPGPRPLHPATPPPAASTPRAPPPVPDKRSPQQEARKLEGVEWWRGGGREQKVEGVVARKGQLVVMVVVVRVNMEVGLVTASGRGSGAGRPDSQTSAQLQPHVACRPPLTASRGLR</sequence>
<dbReference type="SUPFAM" id="SSF52200">
    <property type="entry name" value="Toll/Interleukin receptor TIR domain"/>
    <property type="match status" value="1"/>
</dbReference>
<dbReference type="FunFam" id="3.80.10.10:FF:001438">
    <property type="entry name" value="Uncharacterized protein"/>
    <property type="match status" value="1"/>
</dbReference>
<dbReference type="InterPro" id="IPR035897">
    <property type="entry name" value="Toll_tir_struct_dom_sf"/>
</dbReference>
<dbReference type="PROSITE" id="PS51450">
    <property type="entry name" value="LRR"/>
    <property type="match status" value="10"/>
</dbReference>
<organism evidence="17 18">
    <name type="scientific">Scylla paramamosain</name>
    <name type="common">Mud crab</name>
    <dbReference type="NCBI Taxonomy" id="85552"/>
    <lineage>
        <taxon>Eukaryota</taxon>
        <taxon>Metazoa</taxon>
        <taxon>Ecdysozoa</taxon>
        <taxon>Arthropoda</taxon>
        <taxon>Crustacea</taxon>
        <taxon>Multicrustacea</taxon>
        <taxon>Malacostraca</taxon>
        <taxon>Eumalacostraca</taxon>
        <taxon>Eucarida</taxon>
        <taxon>Decapoda</taxon>
        <taxon>Pleocyemata</taxon>
        <taxon>Brachyura</taxon>
        <taxon>Eubrachyura</taxon>
        <taxon>Portunoidea</taxon>
        <taxon>Portunidae</taxon>
        <taxon>Portuninae</taxon>
        <taxon>Scylla</taxon>
    </lineage>
</organism>
<dbReference type="Gene3D" id="3.80.10.10">
    <property type="entry name" value="Ribonuclease Inhibitor"/>
    <property type="match status" value="6"/>
</dbReference>
<dbReference type="Pfam" id="PF01582">
    <property type="entry name" value="TIR"/>
    <property type="match status" value="1"/>
</dbReference>
<feature type="compositionally biased region" description="Pro residues" evidence="13">
    <location>
        <begin position="1174"/>
        <end position="1200"/>
    </location>
</feature>
<evidence type="ECO:0000256" key="1">
    <source>
        <dbReference type="ARBA" id="ARBA00004167"/>
    </source>
</evidence>
<evidence type="ECO:0000256" key="7">
    <source>
        <dbReference type="ARBA" id="ARBA00022729"/>
    </source>
</evidence>
<evidence type="ECO:0000313" key="18">
    <source>
        <dbReference type="Proteomes" id="UP001487740"/>
    </source>
</evidence>
<dbReference type="Pfam" id="PF13855">
    <property type="entry name" value="LRR_8"/>
    <property type="match status" value="6"/>
</dbReference>
<evidence type="ECO:0000256" key="3">
    <source>
        <dbReference type="ARBA" id="ARBA00009634"/>
    </source>
</evidence>
<keyword evidence="11" id="KW-0675">Receptor</keyword>
<evidence type="ECO:0000256" key="12">
    <source>
        <dbReference type="ARBA" id="ARBA00023180"/>
    </source>
</evidence>
<dbReference type="InterPro" id="IPR003591">
    <property type="entry name" value="Leu-rich_rpt_typical-subtyp"/>
</dbReference>
<dbReference type="SUPFAM" id="SSF52058">
    <property type="entry name" value="L domain-like"/>
    <property type="match status" value="3"/>
</dbReference>
<keyword evidence="6 14" id="KW-0812">Transmembrane</keyword>
<feature type="region of interest" description="Disordered" evidence="13">
    <location>
        <begin position="1163"/>
        <end position="1218"/>
    </location>
</feature>
<dbReference type="SMART" id="SM00369">
    <property type="entry name" value="LRR_TYP"/>
    <property type="match status" value="23"/>
</dbReference>
<dbReference type="FunFam" id="3.80.10.10:FF:001164">
    <property type="entry name" value="GH01279p"/>
    <property type="match status" value="1"/>
</dbReference>
<keyword evidence="8" id="KW-0677">Repeat</keyword>
<evidence type="ECO:0000256" key="6">
    <source>
        <dbReference type="ARBA" id="ARBA00022692"/>
    </source>
</evidence>
<reference evidence="17 18" key="1">
    <citation type="submission" date="2023-03" db="EMBL/GenBank/DDBJ databases">
        <title>High-quality genome of Scylla paramamosain provides insights in environmental adaptation.</title>
        <authorList>
            <person name="Zhang L."/>
        </authorList>
    </citation>
    <scope>NUCLEOTIDE SEQUENCE [LARGE SCALE GENOMIC DNA]</scope>
    <source>
        <strain evidence="17">LZ_2023a</strain>
        <tissue evidence="17">Muscle</tissue>
    </source>
</reference>
<proteinExistence type="inferred from homology"/>
<dbReference type="PROSITE" id="PS50104">
    <property type="entry name" value="TIR"/>
    <property type="match status" value="1"/>
</dbReference>
<dbReference type="SMART" id="SM00255">
    <property type="entry name" value="TIR"/>
    <property type="match status" value="1"/>
</dbReference>
<dbReference type="PANTHER" id="PTHR24365">
    <property type="entry name" value="TOLL-LIKE RECEPTOR"/>
    <property type="match status" value="1"/>
</dbReference>
<dbReference type="SMART" id="SM00365">
    <property type="entry name" value="LRR_SD22"/>
    <property type="match status" value="10"/>
</dbReference>
<feature type="compositionally biased region" description="Basic and acidic residues" evidence="13">
    <location>
        <begin position="1201"/>
        <end position="1218"/>
    </location>
</feature>
<evidence type="ECO:0000259" key="16">
    <source>
        <dbReference type="PROSITE" id="PS50104"/>
    </source>
</evidence>
<feature type="transmembrane region" description="Helical" evidence="14">
    <location>
        <begin position="969"/>
        <end position="992"/>
    </location>
</feature>
<feature type="chain" id="PRO_5043463432" description="TIR domain-containing protein" evidence="15">
    <location>
        <begin position="20"/>
        <end position="1291"/>
    </location>
</feature>
<evidence type="ECO:0000256" key="10">
    <source>
        <dbReference type="ARBA" id="ARBA00023136"/>
    </source>
</evidence>
<keyword evidence="4" id="KW-1003">Cell membrane</keyword>
<dbReference type="SMART" id="SM00364">
    <property type="entry name" value="LRR_BAC"/>
    <property type="match status" value="6"/>
</dbReference>
<dbReference type="GO" id="GO:0038023">
    <property type="term" value="F:signaling receptor activity"/>
    <property type="evidence" value="ECO:0007669"/>
    <property type="project" value="TreeGrafter"/>
</dbReference>
<evidence type="ECO:0000256" key="5">
    <source>
        <dbReference type="ARBA" id="ARBA00022614"/>
    </source>
</evidence>
<feature type="region of interest" description="Disordered" evidence="13">
    <location>
        <begin position="1256"/>
        <end position="1291"/>
    </location>
</feature>
<evidence type="ECO:0000256" key="15">
    <source>
        <dbReference type="SAM" id="SignalP"/>
    </source>
</evidence>
<evidence type="ECO:0000256" key="4">
    <source>
        <dbReference type="ARBA" id="ARBA00022475"/>
    </source>
</evidence>
<dbReference type="InterPro" id="IPR001611">
    <property type="entry name" value="Leu-rich_rpt"/>
</dbReference>
<name>A0AAW0UAL4_SCYPA</name>
<evidence type="ECO:0000256" key="14">
    <source>
        <dbReference type="SAM" id="Phobius"/>
    </source>
</evidence>
<keyword evidence="7 15" id="KW-0732">Signal</keyword>